<dbReference type="InterPro" id="IPR003010">
    <property type="entry name" value="C-N_Hydrolase"/>
</dbReference>
<dbReference type="Gene3D" id="3.60.110.10">
    <property type="entry name" value="Carbon-nitrogen hydrolase"/>
    <property type="match status" value="1"/>
</dbReference>
<evidence type="ECO:0000313" key="3">
    <source>
        <dbReference type="EMBL" id="PSK89196.1"/>
    </source>
</evidence>
<dbReference type="PANTHER" id="PTHR23088">
    <property type="entry name" value="NITRILASE-RELATED"/>
    <property type="match status" value="1"/>
</dbReference>
<dbReference type="OrthoDB" id="9811121at2"/>
<comment type="similarity">
    <text evidence="1">Belongs to the carbon-nitrogen hydrolase superfamily. NIT1/NIT2 family.</text>
</comment>
<dbReference type="PROSITE" id="PS01227">
    <property type="entry name" value="UPF0012"/>
    <property type="match status" value="1"/>
</dbReference>
<proteinExistence type="inferred from homology"/>
<dbReference type="InterPro" id="IPR036526">
    <property type="entry name" value="C-N_Hydrolase_sf"/>
</dbReference>
<evidence type="ECO:0000256" key="1">
    <source>
        <dbReference type="ARBA" id="ARBA00010613"/>
    </source>
</evidence>
<accession>A0A2P8CW75</accession>
<dbReference type="AlphaFoldDB" id="A0A2P8CW75"/>
<dbReference type="Pfam" id="PF00795">
    <property type="entry name" value="CN_hydrolase"/>
    <property type="match status" value="1"/>
</dbReference>
<evidence type="ECO:0000259" key="2">
    <source>
        <dbReference type="PROSITE" id="PS50263"/>
    </source>
</evidence>
<dbReference type="Proteomes" id="UP000240542">
    <property type="component" value="Unassembled WGS sequence"/>
</dbReference>
<gene>
    <name evidence="3" type="ORF">CLV63_12769</name>
</gene>
<dbReference type="EMBL" id="PYGA01000027">
    <property type="protein sequence ID" value="PSK89196.1"/>
    <property type="molecule type" value="Genomic_DNA"/>
</dbReference>
<comment type="caution">
    <text evidence="3">The sequence shown here is derived from an EMBL/GenBank/DDBJ whole genome shotgun (WGS) entry which is preliminary data.</text>
</comment>
<dbReference type="InterPro" id="IPR001110">
    <property type="entry name" value="UPF0012_CS"/>
</dbReference>
<keyword evidence="4" id="KW-1185">Reference proteome</keyword>
<dbReference type="PROSITE" id="PS50263">
    <property type="entry name" value="CN_HYDROLASE"/>
    <property type="match status" value="1"/>
</dbReference>
<sequence length="263" mass="27322">MRIALCQLAATADPATNLELIRDAAKQAADAGARIAVFPEAAMAHFGTDLAAVAEPDDGPWASAVRAIADDLAITVIAGMFTPADQGRVRNVLLATGGGAAATYQKIHVYDAFGHRESDTVDPGETLVHIELDGIRFGLATCYDVRFPELFRALARDGADAVILCAAWGAGPGKLAQWELLTRARALDSTSWILACDQADPATIGVDVDGPAPRGIGHSAVIAPDGTVADSLEAAPGVLIADIDPGRVETVRRSIPVLANARL</sequence>
<dbReference type="CDD" id="cd07581">
    <property type="entry name" value="nitrilase_3"/>
    <property type="match status" value="1"/>
</dbReference>
<name>A0A2P8CW75_9ACTN</name>
<dbReference type="GO" id="GO:0016787">
    <property type="term" value="F:hydrolase activity"/>
    <property type="evidence" value="ECO:0007669"/>
    <property type="project" value="UniProtKB-KW"/>
</dbReference>
<feature type="domain" description="CN hydrolase" evidence="2">
    <location>
        <begin position="1"/>
        <end position="245"/>
    </location>
</feature>
<keyword evidence="3" id="KW-0378">Hydrolase</keyword>
<dbReference type="SUPFAM" id="SSF56317">
    <property type="entry name" value="Carbon-nitrogen hydrolase"/>
    <property type="match status" value="1"/>
</dbReference>
<protein>
    <submittedName>
        <fullName evidence="3">Putative amidohydrolase</fullName>
    </submittedName>
</protein>
<organism evidence="3 4">
    <name type="scientific">Murinocardiopsis flavida</name>
    <dbReference type="NCBI Taxonomy" id="645275"/>
    <lineage>
        <taxon>Bacteria</taxon>
        <taxon>Bacillati</taxon>
        <taxon>Actinomycetota</taxon>
        <taxon>Actinomycetes</taxon>
        <taxon>Streptosporangiales</taxon>
        <taxon>Nocardiopsidaceae</taxon>
        <taxon>Murinocardiopsis</taxon>
    </lineage>
</organism>
<dbReference type="PANTHER" id="PTHR23088:SF27">
    <property type="entry name" value="DEAMINATED GLUTATHIONE AMIDASE"/>
    <property type="match status" value="1"/>
</dbReference>
<dbReference type="RefSeq" id="WP_106586290.1">
    <property type="nucleotide sequence ID" value="NZ_PYGA01000027.1"/>
</dbReference>
<evidence type="ECO:0000313" key="4">
    <source>
        <dbReference type="Proteomes" id="UP000240542"/>
    </source>
</evidence>
<reference evidence="3 4" key="1">
    <citation type="submission" date="2018-03" db="EMBL/GenBank/DDBJ databases">
        <title>Genomic Encyclopedia of Archaeal and Bacterial Type Strains, Phase II (KMG-II): from individual species to whole genera.</title>
        <authorList>
            <person name="Goeker M."/>
        </authorList>
    </citation>
    <scope>NUCLEOTIDE SEQUENCE [LARGE SCALE GENOMIC DNA]</scope>
    <source>
        <strain evidence="3 4">DSM 45312</strain>
    </source>
</reference>